<proteinExistence type="predicted"/>
<evidence type="ECO:0000313" key="1">
    <source>
        <dbReference type="EMBL" id="REJ07942.1"/>
    </source>
</evidence>
<evidence type="ECO:0008006" key="3">
    <source>
        <dbReference type="Google" id="ProtNLM"/>
    </source>
</evidence>
<accession>A0A3E0J4T9</accession>
<organism evidence="1 2">
    <name type="scientific">Halobacillus trueperi</name>
    <dbReference type="NCBI Taxonomy" id="156205"/>
    <lineage>
        <taxon>Bacteria</taxon>
        <taxon>Bacillati</taxon>
        <taxon>Bacillota</taxon>
        <taxon>Bacilli</taxon>
        <taxon>Bacillales</taxon>
        <taxon>Bacillaceae</taxon>
        <taxon>Halobacillus</taxon>
    </lineage>
</organism>
<comment type="caution">
    <text evidence="1">The sequence shown here is derived from an EMBL/GenBank/DDBJ whole genome shotgun (WGS) entry which is preliminary data.</text>
</comment>
<sequence>MNIKENISLLEGEELVTVRAHSIVNYIGILLSLANEVGMTHDNLVDWVQGKYEEKGYYEQWSNLSNELKVENFVKLFIRGRNLLYDKISFKEEEDMYIVITETWYEKQLPESFFFFDIDPSDFGSYAANLAIQNAKKIGIKMTIEKEDGLEKAYIFK</sequence>
<dbReference type="RefSeq" id="WP_115824330.1">
    <property type="nucleotide sequence ID" value="NZ_QUAE01000014.1"/>
</dbReference>
<gene>
    <name evidence="1" type="ORF">DYE48_14975</name>
</gene>
<reference evidence="1 2" key="1">
    <citation type="submission" date="2018-08" db="EMBL/GenBank/DDBJ databases">
        <title>Genome sequence of Halobacillus trueperi KCTC 3686.</title>
        <authorList>
            <person name="Cho K.H."/>
            <person name="Kwak M.-J."/>
            <person name="Kim B.-Y."/>
            <person name="Chun J."/>
        </authorList>
    </citation>
    <scope>NUCLEOTIDE SEQUENCE [LARGE SCALE GENOMIC DNA]</scope>
    <source>
        <strain evidence="1 2">KCTC 3686</strain>
    </source>
</reference>
<name>A0A3E0J4T9_9BACI</name>
<keyword evidence="2" id="KW-1185">Reference proteome</keyword>
<dbReference type="EMBL" id="QUAE01000014">
    <property type="protein sequence ID" value="REJ07942.1"/>
    <property type="molecule type" value="Genomic_DNA"/>
</dbReference>
<dbReference type="AlphaFoldDB" id="A0A3E0J4T9"/>
<dbReference type="Proteomes" id="UP000256305">
    <property type="component" value="Unassembled WGS sequence"/>
</dbReference>
<protein>
    <recommendedName>
        <fullName evidence="3">DUF2507 domain-containing protein</fullName>
    </recommendedName>
</protein>
<evidence type="ECO:0000313" key="2">
    <source>
        <dbReference type="Proteomes" id="UP000256305"/>
    </source>
</evidence>